<name>A0AA88YLG2_PINIB</name>
<feature type="region of interest" description="Disordered" evidence="1">
    <location>
        <begin position="1"/>
        <end position="72"/>
    </location>
</feature>
<evidence type="ECO:0000256" key="1">
    <source>
        <dbReference type="SAM" id="MobiDB-lite"/>
    </source>
</evidence>
<gene>
    <name evidence="2" type="ORF">FSP39_007639</name>
</gene>
<sequence>MAEAEVKLSKDKEKEKGKAPTKPSEATRNKAGKIKSTDGPGPSTSRTEASTSGTSTVKASSSGTAKSGSKGDSNTQILEILKSIQQDQSAQGQRLDKLTNRVDELYNYDYDVDTEYDYHDDESCDIPIGDQDSDSNNNYNEPPSKKRKTDTDDSCQGSSTCSSENIFTNAGKKLRMKEMCDKDVNSDLANLVDSWFRDGVEEESYSELTKETLRPENCKSLVTVKTNQLIWDLLSPSVRTNDKKIQNAQTSIVKAGAILTKVLDKLGKDNKNENSELVDQTMQCLALIGHSNRQLCLFRRELMKPDMRGEYSHMCSQSLKFTDQLFGDDVPKAVKDISDCSKISNKLSYQAARGRGRFPRGRGRARGFRGTQRGRGYTSYSQGGYYGSHSTEPKNYKKGQARTSTKQT</sequence>
<feature type="region of interest" description="Disordered" evidence="1">
    <location>
        <begin position="351"/>
        <end position="408"/>
    </location>
</feature>
<feature type="compositionally biased region" description="Basic and acidic residues" evidence="1">
    <location>
        <begin position="1"/>
        <end position="18"/>
    </location>
</feature>
<dbReference type="AlphaFoldDB" id="A0AA88YLG2"/>
<feature type="compositionally biased region" description="Low complexity" evidence="1">
    <location>
        <begin position="368"/>
        <end position="390"/>
    </location>
</feature>
<protein>
    <submittedName>
        <fullName evidence="2">Uncharacterized protein</fullName>
    </submittedName>
</protein>
<comment type="caution">
    <text evidence="2">The sequence shown here is derived from an EMBL/GenBank/DDBJ whole genome shotgun (WGS) entry which is preliminary data.</text>
</comment>
<dbReference type="EMBL" id="VSWD01000005">
    <property type="protein sequence ID" value="KAK3101960.1"/>
    <property type="molecule type" value="Genomic_DNA"/>
</dbReference>
<dbReference type="PANTHER" id="PTHR34239:SF2">
    <property type="entry name" value="TRANSPOSABLE ELEMENT P TRANSPOSASE_THAP9 CONSERVED DOMAIN-CONTAINING PROTEIN"/>
    <property type="match status" value="1"/>
</dbReference>
<evidence type="ECO:0000313" key="3">
    <source>
        <dbReference type="Proteomes" id="UP001186944"/>
    </source>
</evidence>
<feature type="compositionally biased region" description="Low complexity" evidence="1">
    <location>
        <begin position="49"/>
        <end position="71"/>
    </location>
</feature>
<organism evidence="2 3">
    <name type="scientific">Pinctada imbricata</name>
    <name type="common">Atlantic pearl-oyster</name>
    <name type="synonym">Pinctada martensii</name>
    <dbReference type="NCBI Taxonomy" id="66713"/>
    <lineage>
        <taxon>Eukaryota</taxon>
        <taxon>Metazoa</taxon>
        <taxon>Spiralia</taxon>
        <taxon>Lophotrochozoa</taxon>
        <taxon>Mollusca</taxon>
        <taxon>Bivalvia</taxon>
        <taxon>Autobranchia</taxon>
        <taxon>Pteriomorphia</taxon>
        <taxon>Pterioida</taxon>
        <taxon>Pterioidea</taxon>
        <taxon>Pteriidae</taxon>
        <taxon>Pinctada</taxon>
    </lineage>
</organism>
<feature type="region of interest" description="Disordered" evidence="1">
    <location>
        <begin position="119"/>
        <end position="158"/>
    </location>
</feature>
<dbReference type="PANTHER" id="PTHR34239">
    <property type="entry name" value="APPLE DOMAIN-CONTAINING PROTEIN"/>
    <property type="match status" value="1"/>
</dbReference>
<keyword evidence="3" id="KW-1185">Reference proteome</keyword>
<proteinExistence type="predicted"/>
<reference evidence="2" key="1">
    <citation type="submission" date="2019-08" db="EMBL/GenBank/DDBJ databases">
        <title>The improved chromosome-level genome for the pearl oyster Pinctada fucata martensii using PacBio sequencing and Hi-C.</title>
        <authorList>
            <person name="Zheng Z."/>
        </authorList>
    </citation>
    <scope>NUCLEOTIDE SEQUENCE</scope>
    <source>
        <strain evidence="2">ZZ-2019</strain>
        <tissue evidence="2">Adductor muscle</tissue>
    </source>
</reference>
<accession>A0AA88YLG2</accession>
<dbReference type="Proteomes" id="UP001186944">
    <property type="component" value="Unassembled WGS sequence"/>
</dbReference>
<evidence type="ECO:0000313" key="2">
    <source>
        <dbReference type="EMBL" id="KAK3101960.1"/>
    </source>
</evidence>
<feature type="compositionally biased region" description="Basic residues" evidence="1">
    <location>
        <begin position="354"/>
        <end position="367"/>
    </location>
</feature>